<comment type="caution">
    <text evidence="2">The sequence shown here is derived from an EMBL/GenBank/DDBJ whole genome shotgun (WGS) entry which is preliminary data.</text>
</comment>
<dbReference type="EMBL" id="AUXX01000001">
    <property type="protein sequence ID" value="KZN70564.1"/>
    <property type="molecule type" value="Genomic_DNA"/>
</dbReference>
<proteinExistence type="predicted"/>
<accession>A0A167PGU0</accession>
<sequence length="272" mass="31271">MNKDSNEFYNQQGYAIFENGLDQGLLHRVRAALKSMLIARLTSLDVAFNEDDELDQLLQNLVAYDPALIREIIIAFRDHSLWYEILLDSNLQKIAKQLLSCEELMIVHDSCMLRIDPKDDEKRLLNWHQEYPYILQANPGLTLWIPLFDVASDMGPLLFIPKSHDEPIALEVKESNQVISSISPIPDEYINHDKVIAPEVAAGSIVAMHGLTLHKSGLNQNKNRARWVLVLRYSDMFDPELINIGWDVSRDKRNAVSLLKDRYNHLIRKSTL</sequence>
<name>A0A167PGU0_9GAMM</name>
<dbReference type="Proteomes" id="UP000076661">
    <property type="component" value="Unassembled WGS sequence"/>
</dbReference>
<dbReference type="GO" id="GO:0016706">
    <property type="term" value="F:2-oxoglutarate-dependent dioxygenase activity"/>
    <property type="evidence" value="ECO:0007669"/>
    <property type="project" value="UniProtKB-ARBA"/>
</dbReference>
<comment type="cofactor">
    <cofactor evidence="1">
        <name>Fe(2+)</name>
        <dbReference type="ChEBI" id="CHEBI:29033"/>
    </cofactor>
</comment>
<dbReference type="Pfam" id="PF05721">
    <property type="entry name" value="PhyH"/>
    <property type="match status" value="1"/>
</dbReference>
<evidence type="ECO:0000313" key="2">
    <source>
        <dbReference type="EMBL" id="KZN70564.1"/>
    </source>
</evidence>
<dbReference type="PANTHER" id="PTHR20883">
    <property type="entry name" value="PHYTANOYL-COA DIOXYGENASE DOMAIN CONTAINING 1"/>
    <property type="match status" value="1"/>
</dbReference>
<evidence type="ECO:0000256" key="1">
    <source>
        <dbReference type="ARBA" id="ARBA00001954"/>
    </source>
</evidence>
<organism evidence="2 3">
    <name type="scientific">Pseudoalteromonas luteoviolacea S4060-1</name>
    <dbReference type="NCBI Taxonomy" id="1365257"/>
    <lineage>
        <taxon>Bacteria</taxon>
        <taxon>Pseudomonadati</taxon>
        <taxon>Pseudomonadota</taxon>
        <taxon>Gammaproteobacteria</taxon>
        <taxon>Alteromonadales</taxon>
        <taxon>Pseudoalteromonadaceae</taxon>
        <taxon>Pseudoalteromonas</taxon>
    </lineage>
</organism>
<reference evidence="2 3" key="1">
    <citation type="submission" date="2013-07" db="EMBL/GenBank/DDBJ databases">
        <title>Comparative Genomic and Metabolomic Analysis of Twelve Strains of Pseudoalteromonas luteoviolacea.</title>
        <authorList>
            <person name="Vynne N.G."/>
            <person name="Mansson M."/>
            <person name="Gram L."/>
        </authorList>
    </citation>
    <scope>NUCLEOTIDE SEQUENCE [LARGE SCALE GENOMIC DNA]</scope>
    <source>
        <strain evidence="2 3">S4060-1</strain>
    </source>
</reference>
<dbReference type="SUPFAM" id="SSF51197">
    <property type="entry name" value="Clavaminate synthase-like"/>
    <property type="match status" value="1"/>
</dbReference>
<dbReference type="RefSeq" id="WP_063379654.1">
    <property type="nucleotide sequence ID" value="NZ_AUXX01000001.1"/>
</dbReference>
<dbReference type="AlphaFoldDB" id="A0A167PGU0"/>
<protein>
    <recommendedName>
        <fullName evidence="4">Phytanoyl-CoA dioxygenase</fullName>
    </recommendedName>
</protein>
<gene>
    <name evidence="2" type="ORF">N478_01250</name>
</gene>
<dbReference type="PANTHER" id="PTHR20883:SF48">
    <property type="entry name" value="ECTOINE DIOXYGENASE"/>
    <property type="match status" value="1"/>
</dbReference>
<dbReference type="GO" id="GO:0005506">
    <property type="term" value="F:iron ion binding"/>
    <property type="evidence" value="ECO:0007669"/>
    <property type="project" value="UniProtKB-ARBA"/>
</dbReference>
<dbReference type="PATRIC" id="fig|1365257.3.peg.261"/>
<dbReference type="InterPro" id="IPR008775">
    <property type="entry name" value="Phytyl_CoA_dOase-like"/>
</dbReference>
<dbReference type="Gene3D" id="2.60.120.620">
    <property type="entry name" value="q2cbj1_9rhob like domain"/>
    <property type="match status" value="1"/>
</dbReference>
<evidence type="ECO:0000313" key="3">
    <source>
        <dbReference type="Proteomes" id="UP000076661"/>
    </source>
</evidence>
<evidence type="ECO:0008006" key="4">
    <source>
        <dbReference type="Google" id="ProtNLM"/>
    </source>
</evidence>